<proteinExistence type="predicted"/>
<dbReference type="RefSeq" id="WP_120384729.1">
    <property type="nucleotide sequence ID" value="NZ_RAXT01000035.1"/>
</dbReference>
<accession>A0A3A8F150</accession>
<feature type="domain" description="IrrE N-terminal-like" evidence="1">
    <location>
        <begin position="131"/>
        <end position="227"/>
    </location>
</feature>
<organism evidence="2 3">
    <name type="scientific">Acinetobacter rongchengensis</name>
    <dbReference type="NCBI Taxonomy" id="2419601"/>
    <lineage>
        <taxon>Bacteria</taxon>
        <taxon>Pseudomonadati</taxon>
        <taxon>Pseudomonadota</taxon>
        <taxon>Gammaproteobacteria</taxon>
        <taxon>Moraxellales</taxon>
        <taxon>Moraxellaceae</taxon>
        <taxon>Acinetobacter</taxon>
    </lineage>
</organism>
<name>A0A3A8F150_9GAMM</name>
<evidence type="ECO:0000313" key="2">
    <source>
        <dbReference type="EMBL" id="RKG36750.1"/>
    </source>
</evidence>
<dbReference type="InterPro" id="IPR010359">
    <property type="entry name" value="IrrE_HExxH"/>
</dbReference>
<dbReference type="Gene3D" id="1.10.10.2910">
    <property type="match status" value="1"/>
</dbReference>
<dbReference type="Proteomes" id="UP000280405">
    <property type="component" value="Unassembled WGS sequence"/>
</dbReference>
<sequence>MSLELEVISSSANTNSTYELYAEFNKFYSYINEMPKAIKIKLGITDENYQNFFSIYLNNPTKSLFKKNDSADEYLVDYWVSTVSGKAKFLDGFLNKEYKFIGKDFLQHLYSTHIKKNNLSEIQNTLLEQGIYLIFEEAKPGTKVDGVALIINKKPVIAMSLRLKNLDSFWFTLLHELAHIVLHYDLLKEPIIDYFDEENQNEICKVEQQANRLARDTMIPKAFWRTIQTIRNNSELMNYSKLYDIHPSVIAGRLCFENNEWPKYATLRSEYKISE</sequence>
<dbReference type="OrthoDB" id="9796786at2"/>
<dbReference type="Pfam" id="PF06114">
    <property type="entry name" value="Peptidase_M78"/>
    <property type="match status" value="1"/>
</dbReference>
<keyword evidence="3" id="KW-1185">Reference proteome</keyword>
<evidence type="ECO:0000259" key="1">
    <source>
        <dbReference type="Pfam" id="PF06114"/>
    </source>
</evidence>
<evidence type="ECO:0000313" key="3">
    <source>
        <dbReference type="Proteomes" id="UP000280405"/>
    </source>
</evidence>
<protein>
    <submittedName>
        <fullName evidence="2">ImmA/IrrE family metallo-endopeptidase</fullName>
    </submittedName>
</protein>
<dbReference type="EMBL" id="RAXT01000035">
    <property type="protein sequence ID" value="RKG36750.1"/>
    <property type="molecule type" value="Genomic_DNA"/>
</dbReference>
<gene>
    <name evidence="2" type="ORF">D7V20_13570</name>
</gene>
<dbReference type="AlphaFoldDB" id="A0A3A8F150"/>
<reference evidence="2 3" key="1">
    <citation type="submission" date="2018-09" db="EMBL/GenBank/DDBJ databases">
        <title>The draft genome of Acinetobacter spp. strains.</title>
        <authorList>
            <person name="Qin J."/>
            <person name="Feng Y."/>
            <person name="Zong Z."/>
        </authorList>
    </citation>
    <scope>NUCLEOTIDE SEQUENCE [LARGE SCALE GENOMIC DNA]</scope>
    <source>
        <strain evidence="2 3">WCHAc060115</strain>
    </source>
</reference>
<comment type="caution">
    <text evidence="2">The sequence shown here is derived from an EMBL/GenBank/DDBJ whole genome shotgun (WGS) entry which is preliminary data.</text>
</comment>